<gene>
    <name evidence="1" type="ORF">AB1Y20_019880</name>
</gene>
<comment type="caution">
    <text evidence="1">The sequence shown here is derived from an EMBL/GenBank/DDBJ whole genome shotgun (WGS) entry which is preliminary data.</text>
</comment>
<dbReference type="GO" id="GO:0003830">
    <property type="term" value="F:beta-1,4-mannosylglycoprotein 4-beta-N-acetylglucosaminyltransferase activity"/>
    <property type="evidence" value="ECO:0007669"/>
    <property type="project" value="InterPro"/>
</dbReference>
<dbReference type="InterPro" id="IPR006813">
    <property type="entry name" value="Glyco_trans_17"/>
</dbReference>
<evidence type="ECO:0000313" key="2">
    <source>
        <dbReference type="Proteomes" id="UP001515480"/>
    </source>
</evidence>
<reference evidence="1 2" key="1">
    <citation type="journal article" date="2024" name="Science">
        <title>Giant polyketide synthase enzymes in the biosynthesis of giant marine polyether toxins.</title>
        <authorList>
            <person name="Fallon T.R."/>
            <person name="Shende V.V."/>
            <person name="Wierzbicki I.H."/>
            <person name="Pendleton A.L."/>
            <person name="Watervoot N.F."/>
            <person name="Auber R.P."/>
            <person name="Gonzalez D.J."/>
            <person name="Wisecaver J.H."/>
            <person name="Moore B.S."/>
        </authorList>
    </citation>
    <scope>NUCLEOTIDE SEQUENCE [LARGE SCALE GENOMIC DNA]</scope>
    <source>
        <strain evidence="1 2">12B1</strain>
    </source>
</reference>
<dbReference type="AlphaFoldDB" id="A0AB34JTJ4"/>
<keyword evidence="2" id="KW-1185">Reference proteome</keyword>
<protein>
    <recommendedName>
        <fullName evidence="3">Glycosyltransferase family 92 protein</fullName>
    </recommendedName>
</protein>
<dbReference type="GO" id="GO:0016020">
    <property type="term" value="C:membrane"/>
    <property type="evidence" value="ECO:0007669"/>
    <property type="project" value="InterPro"/>
</dbReference>
<evidence type="ECO:0000313" key="1">
    <source>
        <dbReference type="EMBL" id="KAL1525004.1"/>
    </source>
</evidence>
<name>A0AB34JTJ4_PRYPA</name>
<evidence type="ECO:0008006" key="3">
    <source>
        <dbReference type="Google" id="ProtNLM"/>
    </source>
</evidence>
<accession>A0AB34JTJ4</accession>
<dbReference type="EMBL" id="JBGBPQ010000004">
    <property type="protein sequence ID" value="KAL1525004.1"/>
    <property type="molecule type" value="Genomic_DNA"/>
</dbReference>
<dbReference type="Pfam" id="PF04724">
    <property type="entry name" value="Glyco_transf_17"/>
    <property type="match status" value="1"/>
</dbReference>
<sequence length="551" mass="60563">MPCAPAAARWAQELAGGDPILLTYMTSVPRDWPLAISAALHGLPLVLQGVAQPWVGPGVRVHASREAATLLQAVAPSSTVASVHGSDLLVANAITAELKQRLRTMAAANEVLVAGECSASPFCYRDAFAADEEHQKCLRSGSAACYPNAGLYIASPRALVPLLTTWESVRMANDAPEHWSGMSSSDQLALHRLYLNRSAWLDPSSTRLRLDTDNQLHLSLYACKQEERLSHDLRRRRRQLARCTSRDFDPLSMLEISSNPHGLGLSVVLRDGGRAPARPLFVHANGNHSRLDSLTRMLLDQMRINPSAYARISRHPVLLIDAHPTFAPLQGAPCGVLPLGVLMNGSYSAQPARHNPPVAELVEQARSSSQIPAERNGIIDLLSFNDEIDMLSYRLRLHSQFVQQFVIIECDVTYSGAPKKLYAHEMLLKEYDRANDAHPSSTRPMLVFEGAWEGLQYRFTDITLAEPACRIRLVNLTLLPPRNLRHSAGHANVTAAWSRELQVRKFITHFVSSEFSGGQIVIISDVDELFDPAEAGQIRQDGNCVDGIANS</sequence>
<proteinExistence type="predicted"/>
<dbReference type="Proteomes" id="UP001515480">
    <property type="component" value="Unassembled WGS sequence"/>
</dbReference>
<organism evidence="1 2">
    <name type="scientific">Prymnesium parvum</name>
    <name type="common">Toxic golden alga</name>
    <dbReference type="NCBI Taxonomy" id="97485"/>
    <lineage>
        <taxon>Eukaryota</taxon>
        <taxon>Haptista</taxon>
        <taxon>Haptophyta</taxon>
        <taxon>Prymnesiophyceae</taxon>
        <taxon>Prymnesiales</taxon>
        <taxon>Prymnesiaceae</taxon>
        <taxon>Prymnesium</taxon>
    </lineage>
</organism>